<dbReference type="PhylomeDB" id="K6UFE0"/>
<dbReference type="EMBL" id="DF158218">
    <property type="protein sequence ID" value="GAB69936.1"/>
    <property type="molecule type" value="Genomic_DNA"/>
</dbReference>
<dbReference type="KEGG" id="pcy:PCYB_006850"/>
<dbReference type="GeneID" id="14696478"/>
<proteinExistence type="predicted"/>
<evidence type="ECO:0008006" key="3">
    <source>
        <dbReference type="Google" id="ProtNLM"/>
    </source>
</evidence>
<evidence type="ECO:0000313" key="1">
    <source>
        <dbReference type="EMBL" id="GAB69936.1"/>
    </source>
</evidence>
<evidence type="ECO:0000313" key="2">
    <source>
        <dbReference type="Proteomes" id="UP000006319"/>
    </source>
</evidence>
<protein>
    <recommendedName>
        <fullName evidence="3">PIR Superfamily Protein</fullName>
    </recommendedName>
</protein>
<dbReference type="Proteomes" id="UP000006319">
    <property type="component" value="Unassembled WGS sequence"/>
</dbReference>
<dbReference type="OMA" id="ALCKYIN"/>
<dbReference type="AlphaFoldDB" id="K6UFE0"/>
<organism evidence="1 2">
    <name type="scientific">Plasmodium cynomolgi (strain B)</name>
    <dbReference type="NCBI Taxonomy" id="1120755"/>
    <lineage>
        <taxon>Eukaryota</taxon>
        <taxon>Sar</taxon>
        <taxon>Alveolata</taxon>
        <taxon>Apicomplexa</taxon>
        <taxon>Aconoidasida</taxon>
        <taxon>Haemosporida</taxon>
        <taxon>Plasmodiidae</taxon>
        <taxon>Plasmodium</taxon>
        <taxon>Plasmodium (Plasmodium)</taxon>
    </lineage>
</organism>
<keyword evidence="2" id="KW-1185">Reference proteome</keyword>
<reference evidence="1 2" key="1">
    <citation type="journal article" date="2012" name="Nat. Genet.">
        <title>Plasmodium cynomolgi genome sequences provide insight into Plasmodium vivax and the monkey malaria clade.</title>
        <authorList>
            <person name="Tachibana S."/>
            <person name="Sullivan S.A."/>
            <person name="Kawai S."/>
            <person name="Nakamura S."/>
            <person name="Kim H.R."/>
            <person name="Goto N."/>
            <person name="Arisue N."/>
            <person name="Palacpac N.M.Q."/>
            <person name="Honma H."/>
            <person name="Yagi M."/>
            <person name="Tougan T."/>
            <person name="Katakai Y."/>
            <person name="Kaneko O."/>
            <person name="Mita T."/>
            <person name="Kita K."/>
            <person name="Yasutomi Y."/>
            <person name="Sutton P.L."/>
            <person name="Shakhbatyan R."/>
            <person name="Horii T."/>
            <person name="Yasunaga T."/>
            <person name="Barnwell J.W."/>
            <person name="Escalante A.A."/>
            <person name="Carlton J.M."/>
            <person name="Tanabe K."/>
        </authorList>
    </citation>
    <scope>NUCLEOTIDE SEQUENCE [LARGE SCALE GENOMIC DNA]</scope>
    <source>
        <strain evidence="1 2">B</strain>
    </source>
</reference>
<dbReference type="RefSeq" id="XP_004228154.1">
    <property type="nucleotide sequence ID" value="XM_004228106.1"/>
</dbReference>
<dbReference type="VEuPathDB" id="PlasmoDB:PCYB_006850"/>
<gene>
    <name evidence="1" type="ORF">PCYB_006850</name>
</gene>
<dbReference type="OrthoDB" id="387682at2759"/>
<accession>K6UFE0</accession>
<name>K6UFE0_PLACD</name>
<sequence length="198" mass="23254">MKNNLKDYLVEEGDSFNKGCANAYSHITTLRYSHEGNISGFCEYTNFWLYGKLKLTDKITYNKILHDFFENLDNFYDCKEYAEAIDENTYSDLKKLDELYEKFYIFKEESSTDDHNRCIKGEICAQEYKKLENTCVRNGNNSFCNELEKFRVLFNNHLESMIKCNNMEELQSFQGTSLASTISLPLYVMSVGKFFVQN</sequence>